<protein>
    <recommendedName>
        <fullName evidence="2">TadE-like domain-containing protein</fullName>
    </recommendedName>
</protein>
<dbReference type="Pfam" id="PF07811">
    <property type="entry name" value="TadE"/>
    <property type="match status" value="1"/>
</dbReference>
<gene>
    <name evidence="3" type="ORF">GCM10009760_40630</name>
</gene>
<evidence type="ECO:0000313" key="4">
    <source>
        <dbReference type="Proteomes" id="UP001422759"/>
    </source>
</evidence>
<sequence>MIRGVLDRLARDRGAMAISLAIVFPAVLTVVLLVVQTALWWYASQVALTAAREGADAGRIVGGSRPAADRRVADFLQRFGSLAEPAGTDMSGTDGTTFHISVTVKPLSILPLPAMPDVTRHVDAPIEKFVPQGGQP</sequence>
<dbReference type="InterPro" id="IPR012495">
    <property type="entry name" value="TadE-like_dom"/>
</dbReference>
<name>A0ABN2ZVL9_9ACTN</name>
<dbReference type="Proteomes" id="UP001422759">
    <property type="component" value="Unassembled WGS sequence"/>
</dbReference>
<dbReference type="EMBL" id="BAAANT010000024">
    <property type="protein sequence ID" value="GAA2148499.1"/>
    <property type="molecule type" value="Genomic_DNA"/>
</dbReference>
<evidence type="ECO:0000259" key="2">
    <source>
        <dbReference type="Pfam" id="PF07811"/>
    </source>
</evidence>
<evidence type="ECO:0000256" key="1">
    <source>
        <dbReference type="SAM" id="Phobius"/>
    </source>
</evidence>
<keyword evidence="1" id="KW-1133">Transmembrane helix</keyword>
<evidence type="ECO:0000313" key="3">
    <source>
        <dbReference type="EMBL" id="GAA2148499.1"/>
    </source>
</evidence>
<reference evidence="3 4" key="1">
    <citation type="journal article" date="2019" name="Int. J. Syst. Evol. Microbiol.">
        <title>The Global Catalogue of Microorganisms (GCM) 10K type strain sequencing project: providing services to taxonomists for standard genome sequencing and annotation.</title>
        <authorList>
            <consortium name="The Broad Institute Genomics Platform"/>
            <consortium name="The Broad Institute Genome Sequencing Center for Infectious Disease"/>
            <person name="Wu L."/>
            <person name="Ma J."/>
        </authorList>
    </citation>
    <scope>NUCLEOTIDE SEQUENCE [LARGE SCALE GENOMIC DNA]</scope>
    <source>
        <strain evidence="3 4">JCM 14560</strain>
    </source>
</reference>
<feature type="domain" description="TadE-like" evidence="2">
    <location>
        <begin position="14"/>
        <end position="55"/>
    </location>
</feature>
<proteinExistence type="predicted"/>
<keyword evidence="1" id="KW-0812">Transmembrane</keyword>
<feature type="transmembrane region" description="Helical" evidence="1">
    <location>
        <begin position="20"/>
        <end position="43"/>
    </location>
</feature>
<keyword evidence="1" id="KW-0472">Membrane</keyword>
<keyword evidence="4" id="KW-1185">Reference proteome</keyword>
<accession>A0ABN2ZVL9</accession>
<dbReference type="RefSeq" id="WP_344467063.1">
    <property type="nucleotide sequence ID" value="NZ_BAAANT010000024.1"/>
</dbReference>
<organism evidence="3 4">
    <name type="scientific">Kitasatospora kazusensis</name>
    <dbReference type="NCBI Taxonomy" id="407974"/>
    <lineage>
        <taxon>Bacteria</taxon>
        <taxon>Bacillati</taxon>
        <taxon>Actinomycetota</taxon>
        <taxon>Actinomycetes</taxon>
        <taxon>Kitasatosporales</taxon>
        <taxon>Streptomycetaceae</taxon>
        <taxon>Kitasatospora</taxon>
    </lineage>
</organism>
<comment type="caution">
    <text evidence="3">The sequence shown here is derived from an EMBL/GenBank/DDBJ whole genome shotgun (WGS) entry which is preliminary data.</text>
</comment>